<keyword evidence="1" id="KW-1185">Reference proteome</keyword>
<sequence>MIDKKLKMASIIDAFLMQVMKQHYEAACQLQASGVQYQMRINIKKQEHVEAVELHYLAYAYLFKWLLADVDWTREQLLQMLTFAETFSYHGVCRRNTGHDLFAVAPEIRSCVAELIYRTHIAHMDGVARCMEKMLERI</sequence>
<evidence type="ECO:0000313" key="1">
    <source>
        <dbReference type="Proteomes" id="UP000887564"/>
    </source>
</evidence>
<dbReference type="WBParaSite" id="PEQ_0001208901-mRNA-1">
    <property type="protein sequence ID" value="PEQ_0001208901-mRNA-1"/>
    <property type="gene ID" value="PEQ_0001208901"/>
</dbReference>
<reference evidence="2" key="1">
    <citation type="submission" date="2022-11" db="UniProtKB">
        <authorList>
            <consortium name="WormBaseParasite"/>
        </authorList>
    </citation>
    <scope>IDENTIFICATION</scope>
</reference>
<organism evidence="1 2">
    <name type="scientific">Parascaris equorum</name>
    <name type="common">Equine roundworm</name>
    <dbReference type="NCBI Taxonomy" id="6256"/>
    <lineage>
        <taxon>Eukaryota</taxon>
        <taxon>Metazoa</taxon>
        <taxon>Ecdysozoa</taxon>
        <taxon>Nematoda</taxon>
        <taxon>Chromadorea</taxon>
        <taxon>Rhabditida</taxon>
        <taxon>Spirurina</taxon>
        <taxon>Ascaridomorpha</taxon>
        <taxon>Ascaridoidea</taxon>
        <taxon>Ascarididae</taxon>
        <taxon>Parascaris</taxon>
    </lineage>
</organism>
<dbReference type="Proteomes" id="UP000887564">
    <property type="component" value="Unplaced"/>
</dbReference>
<accession>A0A914S4K5</accession>
<dbReference type="AlphaFoldDB" id="A0A914S4K5"/>
<evidence type="ECO:0000313" key="2">
    <source>
        <dbReference type="WBParaSite" id="PEQ_0001208901-mRNA-1"/>
    </source>
</evidence>
<name>A0A914S4K5_PAREQ</name>
<proteinExistence type="predicted"/>
<protein>
    <submittedName>
        <fullName evidence="2">Uncharacterized protein</fullName>
    </submittedName>
</protein>